<organism evidence="2 3">
    <name type="scientific">Streptomyces liliifuscus</name>
    <dbReference type="NCBI Taxonomy" id="2797636"/>
    <lineage>
        <taxon>Bacteria</taxon>
        <taxon>Bacillati</taxon>
        <taxon>Actinomycetota</taxon>
        <taxon>Actinomycetes</taxon>
        <taxon>Kitasatosporales</taxon>
        <taxon>Streptomycetaceae</taxon>
        <taxon>Streptomyces</taxon>
    </lineage>
</organism>
<evidence type="ECO:0000313" key="2">
    <source>
        <dbReference type="EMBL" id="QQM44976.1"/>
    </source>
</evidence>
<dbReference type="KEGG" id="slf:JEQ17_39965"/>
<keyword evidence="3" id="KW-1185">Reference proteome</keyword>
<dbReference type="Proteomes" id="UP000595636">
    <property type="component" value="Chromosome"/>
</dbReference>
<dbReference type="GO" id="GO:0006355">
    <property type="term" value="P:regulation of DNA-templated transcription"/>
    <property type="evidence" value="ECO:0007669"/>
    <property type="project" value="InterPro"/>
</dbReference>
<dbReference type="InterPro" id="IPR036388">
    <property type="entry name" value="WH-like_DNA-bd_sf"/>
</dbReference>
<feature type="domain" description="HTH luxR-type" evidence="1">
    <location>
        <begin position="82"/>
        <end position="139"/>
    </location>
</feature>
<name>A0A7T7L1Y4_9ACTN</name>
<reference evidence="2 3" key="1">
    <citation type="submission" date="2020-12" db="EMBL/GenBank/DDBJ databases">
        <title>A novel species.</title>
        <authorList>
            <person name="Li K."/>
        </authorList>
    </citation>
    <scope>NUCLEOTIDE SEQUENCE [LARGE SCALE GENOMIC DNA]</scope>
    <source>
        <strain evidence="2 3">ZYC-3</strain>
    </source>
</reference>
<dbReference type="EMBL" id="CP066831">
    <property type="protein sequence ID" value="QQM44976.1"/>
    <property type="molecule type" value="Genomic_DNA"/>
</dbReference>
<accession>A0A7T7L1Y4</accession>
<sequence>MSAPLPADVLEQIRTAGLVLPRPPHPGQQWKARTDAETHLLREGYRLDRVRQLLLGELGRLHRVRAEEAARRKRTADAMPPLCPLSQADLAALKSAAAGESSTDTSRRLLMPYDTVRAQRKRAMSRLGARTVTQAVGLAVAAGWITGEEIAGGVTP</sequence>
<protein>
    <recommendedName>
        <fullName evidence="1">HTH luxR-type domain-containing protein</fullName>
    </recommendedName>
</protein>
<dbReference type="SUPFAM" id="SSF46894">
    <property type="entry name" value="C-terminal effector domain of the bipartite response regulators"/>
    <property type="match status" value="1"/>
</dbReference>
<dbReference type="GO" id="GO:0003677">
    <property type="term" value="F:DNA binding"/>
    <property type="evidence" value="ECO:0007669"/>
    <property type="project" value="InterPro"/>
</dbReference>
<evidence type="ECO:0000259" key="1">
    <source>
        <dbReference type="SMART" id="SM00421"/>
    </source>
</evidence>
<gene>
    <name evidence="2" type="ORF">JEQ17_39965</name>
</gene>
<dbReference type="InterPro" id="IPR000792">
    <property type="entry name" value="Tscrpt_reg_LuxR_C"/>
</dbReference>
<dbReference type="SMART" id="SM00421">
    <property type="entry name" value="HTH_LUXR"/>
    <property type="match status" value="1"/>
</dbReference>
<evidence type="ECO:0000313" key="3">
    <source>
        <dbReference type="Proteomes" id="UP000595636"/>
    </source>
</evidence>
<dbReference type="Gene3D" id="1.10.10.10">
    <property type="entry name" value="Winged helix-like DNA-binding domain superfamily/Winged helix DNA-binding domain"/>
    <property type="match status" value="1"/>
</dbReference>
<dbReference type="RefSeq" id="WP_200399787.1">
    <property type="nucleotide sequence ID" value="NZ_CP066831.1"/>
</dbReference>
<dbReference type="InterPro" id="IPR016032">
    <property type="entry name" value="Sig_transdc_resp-reg_C-effctor"/>
</dbReference>
<dbReference type="AlphaFoldDB" id="A0A7T7L1Y4"/>
<proteinExistence type="predicted"/>